<dbReference type="FunFam" id="3.20.20.80:FF:000012">
    <property type="entry name" value="Mannan endo-1,4-beta-mannosidase 6"/>
    <property type="match status" value="1"/>
</dbReference>
<dbReference type="SUPFAM" id="SSF52540">
    <property type="entry name" value="P-loop containing nucleoside triphosphate hydrolases"/>
    <property type="match status" value="1"/>
</dbReference>
<dbReference type="InterPro" id="IPR001547">
    <property type="entry name" value="Glyco_hydro_5"/>
</dbReference>
<evidence type="ECO:0000256" key="2">
    <source>
        <dbReference type="ARBA" id="ARBA00004613"/>
    </source>
</evidence>
<feature type="region of interest" description="G4" evidence="8">
    <location>
        <begin position="247"/>
        <end position="250"/>
    </location>
</feature>
<dbReference type="InterPro" id="IPR006073">
    <property type="entry name" value="GTP-bd"/>
</dbReference>
<dbReference type="GO" id="GO:0016985">
    <property type="term" value="F:mannan endo-1,4-beta-mannosidase activity"/>
    <property type="evidence" value="ECO:0007669"/>
    <property type="project" value="UniProtKB-EC"/>
</dbReference>
<comment type="similarity">
    <text evidence="3">Belongs to the glycosyl hydrolase 5 (cellulase A) family.</text>
</comment>
<dbReference type="GO" id="GO:0000272">
    <property type="term" value="P:polysaccharide catabolic process"/>
    <property type="evidence" value="ECO:0007669"/>
    <property type="project" value="InterPro"/>
</dbReference>
<feature type="domain" description="Era-type G" evidence="10">
    <location>
        <begin position="127"/>
        <end position="293"/>
    </location>
</feature>
<feature type="region of interest" description="G5" evidence="8">
    <location>
        <begin position="270"/>
        <end position="272"/>
    </location>
</feature>
<evidence type="ECO:0000313" key="11">
    <source>
        <dbReference type="EMBL" id="GAV87754.1"/>
    </source>
</evidence>
<gene>
    <name evidence="11" type="ORF">CFOL_v3_31180</name>
</gene>
<dbReference type="Pfam" id="PF26410">
    <property type="entry name" value="GH5_mannosidase"/>
    <property type="match status" value="1"/>
</dbReference>
<dbReference type="Gene3D" id="3.20.20.80">
    <property type="entry name" value="Glycosidases"/>
    <property type="match status" value="1"/>
</dbReference>
<dbReference type="Proteomes" id="UP000187406">
    <property type="component" value="Unassembled WGS sequence"/>
</dbReference>
<dbReference type="PROSITE" id="PS51713">
    <property type="entry name" value="G_ERA"/>
    <property type="match status" value="1"/>
</dbReference>
<dbReference type="GO" id="GO:0005576">
    <property type="term" value="C:extracellular region"/>
    <property type="evidence" value="ECO:0007669"/>
    <property type="project" value="UniProtKB-SubCell"/>
</dbReference>
<keyword evidence="5" id="KW-0964">Secreted</keyword>
<feature type="region of interest" description="G2" evidence="8">
    <location>
        <begin position="161"/>
        <end position="165"/>
    </location>
</feature>
<evidence type="ECO:0000256" key="6">
    <source>
        <dbReference type="ARBA" id="ARBA00022801"/>
    </source>
</evidence>
<dbReference type="InterPro" id="IPR017853">
    <property type="entry name" value="GH"/>
</dbReference>
<protein>
    <recommendedName>
        <fullName evidence="4">mannan endo-1,4-beta-mannosidase</fullName>
        <ecNumber evidence="4">3.2.1.78</ecNumber>
    </recommendedName>
</protein>
<evidence type="ECO:0000313" key="12">
    <source>
        <dbReference type="Proteomes" id="UP000187406"/>
    </source>
</evidence>
<dbReference type="STRING" id="3775.A0A1Q3D5P8"/>
<dbReference type="Pfam" id="PF01926">
    <property type="entry name" value="MMR_HSR1"/>
    <property type="match status" value="1"/>
</dbReference>
<dbReference type="InParanoid" id="A0A1Q3D5P8"/>
<comment type="catalytic activity">
    <reaction evidence="1">
        <text>Random hydrolysis of (1-&gt;4)-beta-D-mannosidic linkages in mannans, galactomannans and glucomannans.</text>
        <dbReference type="EC" id="3.2.1.78"/>
    </reaction>
</comment>
<evidence type="ECO:0000259" key="10">
    <source>
        <dbReference type="PROSITE" id="PS51713"/>
    </source>
</evidence>
<reference evidence="12" key="1">
    <citation type="submission" date="2016-04" db="EMBL/GenBank/DDBJ databases">
        <title>Cephalotus genome sequencing.</title>
        <authorList>
            <person name="Fukushima K."/>
            <person name="Hasebe M."/>
            <person name="Fang X."/>
        </authorList>
    </citation>
    <scope>NUCLEOTIDE SEQUENCE [LARGE SCALE GENOMIC DNA]</scope>
    <source>
        <strain evidence="12">cv. St1</strain>
    </source>
</reference>
<keyword evidence="7" id="KW-0326">Glycosidase</keyword>
<evidence type="ECO:0000256" key="3">
    <source>
        <dbReference type="ARBA" id="ARBA00005641"/>
    </source>
</evidence>
<sequence length="703" mass="80236">MALSTATLKQAPITELSIQISTTLTREKLFTTTADKKFTLFPRYLHRITKSHFRFQSTNTFKSTNINLLSSQKKQPPPRIEEDEEEEDDDDDESTLLSLSEKPDRNMALLDDYELEELDYDHGPNHRSGYVAVLGKPNVGKSTLANQMIGQKLSIVTDKPQTTRHRILGICSGTDYQMVLYDTPGVIEKKMHKLDSMMMKNVRSAAINADCIVVLVDACKSPEKIDEVLEEGIGNLEDKLPTLLVLNKKDMIKPGEIAKKLEQGKALKLLATAARLDIEDFLQKKVYLEVLPNSAGDGFIRTRGVHFLLNGYPYYANGFNAYWLMYVASDPSQRFKVTSAFHEAASHGLTVSRTWAFSDGGYRPLQYSPGLYNEQMFKGLDFVIAEARRYGIKLILSLANNYESFGGKKQYVNWARNQGQYLQSEDDFFRNPIVKGFYKNHIRTVLNRYNTFTRVHYKDDPTIMAWELMNEPRCTSDPSGRTIQAWIMEMASYVKSIDRNHLLEAGIEGFYGQSMPQKMRLNPGFNVGTDFIANNRVAGIDFATVHSYPDQWLSSSNDQQQLSFLNNWLNTHIQDAQYLIRKPILLAEFGKSWKNPDFSSYQRDLMLNTVYYKIFSSAARGGAASGGLFWQLLTEGMDSFRDGYEIVLSQSPSTANLITQQSHRLDQIRKKFVRMKDIARWKSARAARRGRWQGRNRGRHVGN</sequence>
<organism evidence="11 12">
    <name type="scientific">Cephalotus follicularis</name>
    <name type="common">Albany pitcher plant</name>
    <dbReference type="NCBI Taxonomy" id="3775"/>
    <lineage>
        <taxon>Eukaryota</taxon>
        <taxon>Viridiplantae</taxon>
        <taxon>Streptophyta</taxon>
        <taxon>Embryophyta</taxon>
        <taxon>Tracheophyta</taxon>
        <taxon>Spermatophyta</taxon>
        <taxon>Magnoliopsida</taxon>
        <taxon>eudicotyledons</taxon>
        <taxon>Gunneridae</taxon>
        <taxon>Pentapetalae</taxon>
        <taxon>rosids</taxon>
        <taxon>fabids</taxon>
        <taxon>Oxalidales</taxon>
        <taxon>Cephalotaceae</taxon>
        <taxon>Cephalotus</taxon>
    </lineage>
</organism>
<evidence type="ECO:0000256" key="7">
    <source>
        <dbReference type="ARBA" id="ARBA00023295"/>
    </source>
</evidence>
<comment type="subcellular location">
    <subcellularLocation>
        <location evidence="2">Secreted</location>
    </subcellularLocation>
</comment>
<dbReference type="OrthoDB" id="406631at2759"/>
<dbReference type="InterPro" id="IPR027417">
    <property type="entry name" value="P-loop_NTPase"/>
</dbReference>
<name>A0A1Q3D5P8_CEPFO</name>
<evidence type="ECO:0000256" key="9">
    <source>
        <dbReference type="SAM" id="MobiDB-lite"/>
    </source>
</evidence>
<dbReference type="NCBIfam" id="TIGR00231">
    <property type="entry name" value="small_GTP"/>
    <property type="match status" value="1"/>
</dbReference>
<evidence type="ECO:0000256" key="5">
    <source>
        <dbReference type="ARBA" id="ARBA00022525"/>
    </source>
</evidence>
<dbReference type="InterPro" id="IPR005225">
    <property type="entry name" value="Small_GTP-bd"/>
</dbReference>
<dbReference type="FunCoup" id="A0A1Q3D5P8">
    <property type="interactions" value="77"/>
</dbReference>
<comment type="caution">
    <text evidence="11">The sequence shown here is derived from an EMBL/GenBank/DDBJ whole genome shotgun (WGS) entry which is preliminary data.</text>
</comment>
<accession>A0A1Q3D5P8</accession>
<proteinExistence type="inferred from homology"/>
<evidence type="ECO:0000256" key="8">
    <source>
        <dbReference type="PROSITE-ProRule" id="PRU01050"/>
    </source>
</evidence>
<dbReference type="Gene3D" id="3.40.50.300">
    <property type="entry name" value="P-loop containing nucleotide triphosphate hydrolases"/>
    <property type="match status" value="1"/>
</dbReference>
<feature type="region of interest" description="Disordered" evidence="9">
    <location>
        <begin position="67"/>
        <end position="97"/>
    </location>
</feature>
<dbReference type="EMBL" id="BDDD01004497">
    <property type="protein sequence ID" value="GAV87754.1"/>
    <property type="molecule type" value="Genomic_DNA"/>
</dbReference>
<dbReference type="PANTHER" id="PTHR31451:SF64">
    <property type="entry name" value="MANNAN ENDO-1,4-BETA-MANNOSIDASE 7"/>
    <property type="match status" value="1"/>
</dbReference>
<dbReference type="InterPro" id="IPR030388">
    <property type="entry name" value="G_ERA_dom"/>
</dbReference>
<comment type="similarity">
    <text evidence="8">Belongs to the TRAFAC class TrmE-Era-EngA-EngB-Septin-like GTPase superfamily. Era GTPase family.</text>
</comment>
<feature type="region of interest" description="G1" evidence="8">
    <location>
        <begin position="135"/>
        <end position="142"/>
    </location>
</feature>
<keyword evidence="12" id="KW-1185">Reference proteome</keyword>
<dbReference type="EC" id="3.2.1.78" evidence="4"/>
<feature type="compositionally biased region" description="Acidic residues" evidence="9">
    <location>
        <begin position="81"/>
        <end position="94"/>
    </location>
</feature>
<keyword evidence="8" id="KW-0547">Nucleotide-binding</keyword>
<evidence type="ECO:0000256" key="4">
    <source>
        <dbReference type="ARBA" id="ARBA00012706"/>
    </source>
</evidence>
<keyword evidence="6" id="KW-0378">Hydrolase</keyword>
<dbReference type="GO" id="GO:0005525">
    <property type="term" value="F:GTP binding"/>
    <property type="evidence" value="ECO:0007669"/>
    <property type="project" value="UniProtKB-UniRule"/>
</dbReference>
<dbReference type="InterPro" id="IPR045053">
    <property type="entry name" value="MAN-like"/>
</dbReference>
<dbReference type="AlphaFoldDB" id="A0A1Q3D5P8"/>
<dbReference type="PANTHER" id="PTHR31451">
    <property type="match status" value="1"/>
</dbReference>
<feature type="region of interest" description="G3" evidence="8">
    <location>
        <begin position="182"/>
        <end position="185"/>
    </location>
</feature>
<dbReference type="CDD" id="cd04163">
    <property type="entry name" value="Era"/>
    <property type="match status" value="1"/>
</dbReference>
<keyword evidence="8" id="KW-0342">GTP-binding</keyword>
<dbReference type="SUPFAM" id="SSF51445">
    <property type="entry name" value="(Trans)glycosidases"/>
    <property type="match status" value="1"/>
</dbReference>
<evidence type="ECO:0000256" key="1">
    <source>
        <dbReference type="ARBA" id="ARBA00001678"/>
    </source>
</evidence>